<evidence type="ECO:0000259" key="4">
    <source>
        <dbReference type="Pfam" id="PF17785"/>
    </source>
</evidence>
<proteinExistence type="predicted"/>
<name>A2BKD2_HYPBU</name>
<dbReference type="Pfam" id="PF03602">
    <property type="entry name" value="Cons_hypoth95"/>
    <property type="match status" value="1"/>
</dbReference>
<dbReference type="PANTHER" id="PTHR42873:SF1">
    <property type="entry name" value="S-ADENOSYLMETHIONINE-DEPENDENT METHYLTRANSFERASE DOMAIN-CONTAINING PROTEIN"/>
    <property type="match status" value="1"/>
</dbReference>
<organism evidence="5 6">
    <name type="scientific">Hyperthermus butylicus (strain DSM 5456 / JCM 9403 / PLM1-5)</name>
    <dbReference type="NCBI Taxonomy" id="415426"/>
    <lineage>
        <taxon>Archaea</taxon>
        <taxon>Thermoproteota</taxon>
        <taxon>Thermoprotei</taxon>
        <taxon>Desulfurococcales</taxon>
        <taxon>Pyrodictiaceae</taxon>
        <taxon>Hyperthermus</taxon>
    </lineage>
</organism>
<protein>
    <submittedName>
        <fullName evidence="5">Universally conserved protein</fullName>
    </submittedName>
</protein>
<dbReference type="InterPro" id="IPR041532">
    <property type="entry name" value="RlmI-like_PUA"/>
</dbReference>
<dbReference type="EnsemblBacteria" id="ABM80443">
    <property type="protein sequence ID" value="ABM80443"/>
    <property type="gene ID" value="Hbut_0583"/>
</dbReference>
<dbReference type="eggNOG" id="arCOG00032">
    <property type="taxonomic scope" value="Archaea"/>
</dbReference>
<dbReference type="Gene3D" id="3.30.750.80">
    <property type="entry name" value="RNA methyltransferase domain (HRMD) like"/>
    <property type="match status" value="1"/>
</dbReference>
<evidence type="ECO:0000313" key="5">
    <source>
        <dbReference type="EMBL" id="ABM80443.1"/>
    </source>
</evidence>
<dbReference type="AlphaFoldDB" id="A2BKD2"/>
<dbReference type="InterPro" id="IPR029063">
    <property type="entry name" value="SAM-dependent_MTases_sf"/>
</dbReference>
<dbReference type="GO" id="GO:0008168">
    <property type="term" value="F:methyltransferase activity"/>
    <property type="evidence" value="ECO:0007669"/>
    <property type="project" value="UniProtKB-KW"/>
</dbReference>
<comment type="subcellular location">
    <subcellularLocation>
        <location evidence="1">Cytoplasm</location>
    </subcellularLocation>
</comment>
<dbReference type="Pfam" id="PF17785">
    <property type="entry name" value="PUA_3"/>
    <property type="match status" value="1"/>
</dbReference>
<dbReference type="GO" id="GO:0032259">
    <property type="term" value="P:methylation"/>
    <property type="evidence" value="ECO:0007669"/>
    <property type="project" value="UniProtKB-KW"/>
</dbReference>
<dbReference type="EMBL" id="CP000493">
    <property type="protein sequence ID" value="ABM80443.1"/>
    <property type="molecule type" value="Genomic_DNA"/>
</dbReference>
<dbReference type="Gene3D" id="2.30.130.10">
    <property type="entry name" value="PUA domain"/>
    <property type="match status" value="1"/>
</dbReference>
<dbReference type="CDD" id="cd11572">
    <property type="entry name" value="RlmI_M_like"/>
    <property type="match status" value="1"/>
</dbReference>
<feature type="domain" description="RlmI-like PUA" evidence="4">
    <location>
        <begin position="3"/>
        <end position="51"/>
    </location>
</feature>
<accession>A2BKD2</accession>
<dbReference type="Gene3D" id="3.40.50.150">
    <property type="entry name" value="Vaccinia Virus protein VP39"/>
    <property type="match status" value="1"/>
</dbReference>
<evidence type="ECO:0000256" key="1">
    <source>
        <dbReference type="ARBA" id="ARBA00004496"/>
    </source>
</evidence>
<gene>
    <name evidence="5" type="ordered locus">Hbut_0583</name>
</gene>
<dbReference type="HOGENOM" id="CLU_014042_0_0_2"/>
<dbReference type="InterPro" id="IPR036974">
    <property type="entry name" value="PUA_sf"/>
</dbReference>
<evidence type="ECO:0000313" key="6">
    <source>
        <dbReference type="Proteomes" id="UP000002593"/>
    </source>
</evidence>
<dbReference type="SUPFAM" id="SSF53335">
    <property type="entry name" value="S-adenosyl-L-methionine-dependent methyltransferases"/>
    <property type="match status" value="1"/>
</dbReference>
<dbReference type="Proteomes" id="UP000002593">
    <property type="component" value="Chromosome"/>
</dbReference>
<evidence type="ECO:0000256" key="3">
    <source>
        <dbReference type="ARBA" id="ARBA00022679"/>
    </source>
</evidence>
<keyword evidence="6" id="KW-1185">Reference proteome</keyword>
<keyword evidence="2" id="KW-0963">Cytoplasm</keyword>
<dbReference type="PANTHER" id="PTHR42873">
    <property type="entry name" value="RIBOSOMAL RNA LARGE SUBUNIT METHYLTRANSFERASE"/>
    <property type="match status" value="1"/>
</dbReference>
<dbReference type="GO" id="GO:0005737">
    <property type="term" value="C:cytoplasm"/>
    <property type="evidence" value="ECO:0007669"/>
    <property type="project" value="UniProtKB-SubCell"/>
</dbReference>
<keyword evidence="3" id="KW-0808">Transferase</keyword>
<evidence type="ECO:0000256" key="2">
    <source>
        <dbReference type="ARBA" id="ARBA00022490"/>
    </source>
</evidence>
<dbReference type="STRING" id="415426.Hbut_0583"/>
<sequence length="377" mass="41507">MTRGVLMVYRKWVEAPHGLEPGELVVVESPRGETVGCALYDTVGPVALRVIELGGCSYSSPREAVRTLISRAFEARRRLGLAGPEAGYRLVHSDGDYLPGLIVDVYSDVAVVQSSSIVWDIHMDAVVEAVVEVTGVNTVYEKSVQRTRKDIGLKPREGLRYGTKTRTVIREGDARFYVDVRLGQKTGFFLDQRLNRIDFGRLAHGTVLDLFSYTGGFGIHALVAGAERAVFVEEDEKAIELLKLNLELNKVADAAEIIADNVWAVLKKLKDTRFTSIAVDPPAFIPDPKDWEKGVKAYRRLYTASINLVERGGVVLLSSCSTHLSRSDFASIVAESFARAGRSYTPVGGIRGMPPDHPVRPSAPHLDYLKALMAFVY</sequence>
<dbReference type="KEGG" id="hbu:Hbut_0583"/>
<dbReference type="GO" id="GO:0003723">
    <property type="term" value="F:RNA binding"/>
    <property type="evidence" value="ECO:0007669"/>
    <property type="project" value="InterPro"/>
</dbReference>
<reference evidence="5 6" key="1">
    <citation type="journal article" date="2007" name="Archaea">
        <title>The genome of Hyperthermus butylicus: a sulfur-reducing, peptide fermenting, neutrophilic Crenarchaeote growing up to 108 degrees C.</title>
        <authorList>
            <person name="Brugger K."/>
            <person name="Chen L."/>
            <person name="Stark M."/>
            <person name="Zibat A."/>
            <person name="Redder P."/>
            <person name="Ruepp A."/>
            <person name="Awayez M."/>
            <person name="She Q."/>
            <person name="Garrett R.A."/>
            <person name="Klenk H.P."/>
        </authorList>
    </citation>
    <scope>NUCLEOTIDE SEQUENCE [LARGE SCALE GENOMIC DNA]</scope>
    <source>
        <strain evidence="6">DSM 5456 / JCM 9403 / PLM1-5</strain>
    </source>
</reference>